<feature type="transmembrane region" description="Helical" evidence="1">
    <location>
        <begin position="311"/>
        <end position="331"/>
    </location>
</feature>
<dbReference type="EMBL" id="CAEZWR010000009">
    <property type="protein sequence ID" value="CAB4654478.1"/>
    <property type="molecule type" value="Genomic_DNA"/>
</dbReference>
<dbReference type="PANTHER" id="PTHR22916:SF64">
    <property type="entry name" value="TRANSFERASE, PUTATIVE-RELATED"/>
    <property type="match status" value="1"/>
</dbReference>
<evidence type="ECO:0000256" key="1">
    <source>
        <dbReference type="SAM" id="Phobius"/>
    </source>
</evidence>
<dbReference type="Gene3D" id="3.90.550.10">
    <property type="entry name" value="Spore Coat Polysaccharide Biosynthesis Protein SpsA, Chain A"/>
    <property type="match status" value="1"/>
</dbReference>
<evidence type="ECO:0000313" key="3">
    <source>
        <dbReference type="EMBL" id="CAB4620416.1"/>
    </source>
</evidence>
<sequence length="336" mass="35800">MTNAPLSLLPRVSVIMPVLNEERHLDEAVEQILRQDYLGELEVVMAVGPSKDHTQEVADALAARHANVLVVANPTGKTPAALNAAIAQASGEVVVRVDGHAMIPTDYVSQGVAALQETGADNVGGIMAAVGSTSFECAVARAMTSKFGVGGAAFHVGGAPGPALTVYLGCFRADALARVNGYDDSMERAQDWEMNLRIRQSGGTVWFTPTMQVEYRPRPNARALARQYHDYGRWRREVARRHPDTLSFRYLAAPIAVSLVILGVIAGVIGVVLGNDWLTLLGFLMPIGYVLGNLFASSISAVSPTLLSIGAALRLPIVYATMHGAWGLGFLRGVKS</sequence>
<feature type="transmembrane region" description="Helical" evidence="1">
    <location>
        <begin position="250"/>
        <end position="271"/>
    </location>
</feature>
<evidence type="ECO:0000313" key="4">
    <source>
        <dbReference type="EMBL" id="CAB4654478.1"/>
    </source>
</evidence>
<keyword evidence="1" id="KW-0472">Membrane</keyword>
<protein>
    <submittedName>
        <fullName evidence="5">Unannotated protein</fullName>
    </submittedName>
</protein>
<dbReference type="CDD" id="cd02525">
    <property type="entry name" value="Succinoglycan_BP_ExoA"/>
    <property type="match status" value="1"/>
</dbReference>
<dbReference type="InterPro" id="IPR001173">
    <property type="entry name" value="Glyco_trans_2-like"/>
</dbReference>
<keyword evidence="1" id="KW-1133">Transmembrane helix</keyword>
<dbReference type="EMBL" id="CAEZVB010000027">
    <property type="protein sequence ID" value="CAB4620416.1"/>
    <property type="molecule type" value="Genomic_DNA"/>
</dbReference>
<gene>
    <name evidence="3" type="ORF">UFOPK1908_00737</name>
    <name evidence="4" type="ORF">UFOPK2282_00133</name>
    <name evidence="5" type="ORF">UFOPK3576_00687</name>
</gene>
<dbReference type="PANTHER" id="PTHR22916">
    <property type="entry name" value="GLYCOSYLTRANSFERASE"/>
    <property type="match status" value="1"/>
</dbReference>
<dbReference type="EMBL" id="CAFBMO010000020">
    <property type="protein sequence ID" value="CAB4904769.1"/>
    <property type="molecule type" value="Genomic_DNA"/>
</dbReference>
<proteinExistence type="predicted"/>
<organism evidence="5">
    <name type="scientific">freshwater metagenome</name>
    <dbReference type="NCBI Taxonomy" id="449393"/>
    <lineage>
        <taxon>unclassified sequences</taxon>
        <taxon>metagenomes</taxon>
        <taxon>ecological metagenomes</taxon>
    </lineage>
</organism>
<accession>A0A6J7GMZ4</accession>
<dbReference type="AlphaFoldDB" id="A0A6J7GMZ4"/>
<reference evidence="5" key="1">
    <citation type="submission" date="2020-05" db="EMBL/GenBank/DDBJ databases">
        <authorList>
            <person name="Chiriac C."/>
            <person name="Salcher M."/>
            <person name="Ghai R."/>
            <person name="Kavagutti S V."/>
        </authorList>
    </citation>
    <scope>NUCLEOTIDE SEQUENCE</scope>
</reference>
<evidence type="ECO:0000259" key="2">
    <source>
        <dbReference type="Pfam" id="PF00535"/>
    </source>
</evidence>
<evidence type="ECO:0000313" key="5">
    <source>
        <dbReference type="EMBL" id="CAB4904769.1"/>
    </source>
</evidence>
<feature type="domain" description="Glycosyltransferase 2-like" evidence="2">
    <location>
        <begin position="13"/>
        <end position="141"/>
    </location>
</feature>
<keyword evidence="1" id="KW-0812">Transmembrane</keyword>
<feature type="transmembrane region" description="Helical" evidence="1">
    <location>
        <begin position="277"/>
        <end position="299"/>
    </location>
</feature>
<dbReference type="SUPFAM" id="SSF53448">
    <property type="entry name" value="Nucleotide-diphospho-sugar transferases"/>
    <property type="match status" value="1"/>
</dbReference>
<name>A0A6J7GMZ4_9ZZZZ</name>
<dbReference type="Pfam" id="PF00535">
    <property type="entry name" value="Glycos_transf_2"/>
    <property type="match status" value="1"/>
</dbReference>
<dbReference type="InterPro" id="IPR029044">
    <property type="entry name" value="Nucleotide-diphossugar_trans"/>
</dbReference>